<evidence type="ECO:0000313" key="3">
    <source>
        <dbReference type="Proteomes" id="UP000652219"/>
    </source>
</evidence>
<keyword evidence="3" id="KW-1185">Reference proteome</keyword>
<comment type="caution">
    <text evidence="2">The sequence shown here is derived from an EMBL/GenBank/DDBJ whole genome shotgun (WGS) entry which is preliminary data.</text>
</comment>
<proteinExistence type="predicted"/>
<gene>
    <name evidence="2" type="ORF">CSOJ01_13912</name>
</gene>
<organism evidence="2 3">
    <name type="scientific">Colletotrichum sojae</name>
    <dbReference type="NCBI Taxonomy" id="2175907"/>
    <lineage>
        <taxon>Eukaryota</taxon>
        <taxon>Fungi</taxon>
        <taxon>Dikarya</taxon>
        <taxon>Ascomycota</taxon>
        <taxon>Pezizomycotina</taxon>
        <taxon>Sordariomycetes</taxon>
        <taxon>Hypocreomycetidae</taxon>
        <taxon>Glomerellales</taxon>
        <taxon>Glomerellaceae</taxon>
        <taxon>Colletotrichum</taxon>
        <taxon>Colletotrichum orchidearum species complex</taxon>
    </lineage>
</organism>
<dbReference type="EMBL" id="WIGN01000430">
    <property type="protein sequence ID" value="KAF6793441.1"/>
    <property type="molecule type" value="Genomic_DNA"/>
</dbReference>
<keyword evidence="1" id="KW-0732">Signal</keyword>
<feature type="signal peptide" evidence="1">
    <location>
        <begin position="1"/>
        <end position="20"/>
    </location>
</feature>
<dbReference type="Proteomes" id="UP000652219">
    <property type="component" value="Unassembled WGS sequence"/>
</dbReference>
<dbReference type="PROSITE" id="PS51257">
    <property type="entry name" value="PROKAR_LIPOPROTEIN"/>
    <property type="match status" value="1"/>
</dbReference>
<accession>A0A8H6MKS2</accession>
<feature type="chain" id="PRO_5034308909" evidence="1">
    <location>
        <begin position="21"/>
        <end position="355"/>
    </location>
</feature>
<reference evidence="2 3" key="1">
    <citation type="journal article" date="2020" name="Phytopathology">
        <title>Genome Sequence Resources of Colletotrichum truncatum, C. plurivorum, C. musicola, and C. sojae: Four Species Pathogenic to Soybean (Glycine max).</title>
        <authorList>
            <person name="Rogerio F."/>
            <person name="Boufleur T.R."/>
            <person name="Ciampi-Guillardi M."/>
            <person name="Sukno S.A."/>
            <person name="Thon M.R."/>
            <person name="Massola Junior N.S."/>
            <person name="Baroncelli R."/>
        </authorList>
    </citation>
    <scope>NUCLEOTIDE SEQUENCE [LARGE SCALE GENOMIC DNA]</scope>
    <source>
        <strain evidence="2 3">LFN0009</strain>
    </source>
</reference>
<evidence type="ECO:0000256" key="1">
    <source>
        <dbReference type="SAM" id="SignalP"/>
    </source>
</evidence>
<evidence type="ECO:0000313" key="2">
    <source>
        <dbReference type="EMBL" id="KAF6793441.1"/>
    </source>
</evidence>
<protein>
    <submittedName>
        <fullName evidence="2">Uncharacterized protein</fullName>
    </submittedName>
</protein>
<sequence>MKSFAIFSILLLAGCKAVAGEYRPKEELVLADCGIGTRPNGDSTSRQFAYYSAGRSPGRNTNGPDHWVNPDMIANVPWDGSYPWRNSGVDVKLPNNDVFHIWINPAIKDWSSSNKQYAGGASHIFEPHPFQCWGGHGRHVFNLADGTKCTSAYICGHETDAVPQPPKQENRVEITMSNTQVTVRVQGTNKEVESWLPRNALGHANDAIEGIQCKSQSYQIGSDCRISFDCKFGAPQRAGTLARVLTDAVAPEVARTKATKKGRYPGKCRPNGGCEPDYEFEYTEYQYPIDGTVLVSHKTPGDDNSEGLQNYMTWKIQCSKDGLCGPFCSDFKKFSDVVGGIVSAVPNLVCLGCSE</sequence>
<name>A0A8H6MKS2_9PEZI</name>
<dbReference type="AlphaFoldDB" id="A0A8H6MKS2"/>